<gene>
    <name evidence="3" type="ORF">MNBD_PLANCTO03-715</name>
</gene>
<dbReference type="InterPro" id="IPR024590">
    <property type="entry name" value="HrpA_C"/>
</dbReference>
<keyword evidence="3" id="KW-0547">Nucleotide-binding</keyword>
<accession>A0A3B1DQD3</accession>
<keyword evidence="3" id="KW-0067">ATP-binding</keyword>
<dbReference type="AlphaFoldDB" id="A0A3B1DQD3"/>
<dbReference type="GO" id="GO:0004386">
    <property type="term" value="F:helicase activity"/>
    <property type="evidence" value="ECO:0007669"/>
    <property type="project" value="UniProtKB-KW"/>
</dbReference>
<feature type="domain" description="DEAD-box helicase OB fold" evidence="1">
    <location>
        <begin position="65"/>
        <end position="140"/>
    </location>
</feature>
<evidence type="ECO:0000259" key="1">
    <source>
        <dbReference type="Pfam" id="PF07717"/>
    </source>
</evidence>
<reference evidence="3" key="1">
    <citation type="submission" date="2018-06" db="EMBL/GenBank/DDBJ databases">
        <authorList>
            <person name="Zhirakovskaya E."/>
        </authorList>
    </citation>
    <scope>NUCLEOTIDE SEQUENCE</scope>
</reference>
<proteinExistence type="predicted"/>
<organism evidence="3">
    <name type="scientific">hydrothermal vent metagenome</name>
    <dbReference type="NCBI Taxonomy" id="652676"/>
    <lineage>
        <taxon>unclassified sequences</taxon>
        <taxon>metagenomes</taxon>
        <taxon>ecological metagenomes</taxon>
    </lineage>
</organism>
<keyword evidence="3" id="KW-0347">Helicase</keyword>
<sequence>MLNIWRAFREKERELSTRKLRRWCAESFLSWRGLREWEDLHRQLRRLVRERGYARNTEPATPDAIHRSLLAGLLSNIGKRGDRHEYLGTLGTEFYIHPGSALFAHKPRWVVAAEMARTARVYARMVAPVRTEWIVSLGSHLLEPTYDQPTWDHRTAAPTVIERVSLLGLPLPVKRRVAYGRVNPVHAREIFIRQGLVDGAFRPRADFVEHNDEVIRAVRRLEAKARRRDHESEAGARLDFFDRVLPHHVWSGKRFDRWRHKAEAKHPRILFLEPKDLLDWADEVPPEAVFPDTVEIAGDERTLEYIHEPGEADDGVLLTLPLAAFHDLTEADHDWLVPGLVRERVIEMLRGLPKPLRRGIGPAPQVAEEFLHSSPSHSTPLAEALADYVGRTRGVEAHASALRAVQLPPHLLPRIAVTDDTGMVLAIDRDLQALRREVASEVEDALNQGQAALPLRENARHWDFGDLPETTVVAAAGGRVTAFPALIDTGEAVSLRLLPEAECARDQHRLGVRRLLVIHHRRLLKRTLRSWPAMGGMKLLYAALGIDAPLEDEASLVAVEQAAGDRLAEVRNAEAFDLLCDSVEARLDTELLAALDLFARILESAHQVRQLIDAANPPAWRTSCEDVGEQLRYFLPEQLFSSRSWNRLRHLPRYLEAARQRLCKLAAGGLDRDLAHTRDLEPRWRRWVELDTALADLPRSAAVRVQLDRYRWMLEEFRVSLFVQELGTAERISAPRLDTQWRTVRHALREDTAAASSYAVWIEEGKQSV</sequence>
<dbReference type="EMBL" id="UOGK01000486">
    <property type="protein sequence ID" value="VAX41071.1"/>
    <property type="molecule type" value="Genomic_DNA"/>
</dbReference>
<dbReference type="InterPro" id="IPR011709">
    <property type="entry name" value="DEAD-box_helicase_OB_fold"/>
</dbReference>
<protein>
    <submittedName>
        <fullName evidence="3">ATP-dependent helicase HrpA</fullName>
    </submittedName>
</protein>
<feature type="domain" description="RNA helicase HrpA C-terminal" evidence="2">
    <location>
        <begin position="156"/>
        <end position="742"/>
    </location>
</feature>
<name>A0A3B1DQD3_9ZZZZ</name>
<evidence type="ECO:0000313" key="3">
    <source>
        <dbReference type="EMBL" id="VAX41071.1"/>
    </source>
</evidence>
<evidence type="ECO:0000259" key="2">
    <source>
        <dbReference type="Pfam" id="PF11898"/>
    </source>
</evidence>
<keyword evidence="3" id="KW-0378">Hydrolase</keyword>
<dbReference type="Pfam" id="PF07717">
    <property type="entry name" value="OB_NTP_bind"/>
    <property type="match status" value="1"/>
</dbReference>
<dbReference type="Pfam" id="PF11898">
    <property type="entry name" value="DUF3418"/>
    <property type="match status" value="1"/>
</dbReference>